<dbReference type="InterPro" id="IPR039425">
    <property type="entry name" value="RNA_pol_sigma-70-like"/>
</dbReference>
<dbReference type="SUPFAM" id="SSF88946">
    <property type="entry name" value="Sigma2 domain of RNA polymerase sigma factors"/>
    <property type="match status" value="1"/>
</dbReference>
<dbReference type="InterPro" id="IPR014284">
    <property type="entry name" value="RNA_pol_sigma-70_dom"/>
</dbReference>
<dbReference type="InterPro" id="IPR007627">
    <property type="entry name" value="RNA_pol_sigma70_r2"/>
</dbReference>
<evidence type="ECO:0000259" key="5">
    <source>
        <dbReference type="Pfam" id="PF04542"/>
    </source>
</evidence>
<dbReference type="Gene3D" id="1.10.1740.10">
    <property type="match status" value="1"/>
</dbReference>
<protein>
    <recommendedName>
        <fullName evidence="9">RNA polymerase sigma-70 factor (ECF subfamily)</fullName>
    </recommendedName>
</protein>
<dbReference type="NCBIfam" id="TIGR02937">
    <property type="entry name" value="sigma70-ECF"/>
    <property type="match status" value="1"/>
</dbReference>
<evidence type="ECO:0000256" key="4">
    <source>
        <dbReference type="ARBA" id="ARBA00023163"/>
    </source>
</evidence>
<accession>A0A0U4WZ44</accession>
<dbReference type="GO" id="GO:0003677">
    <property type="term" value="F:DNA binding"/>
    <property type="evidence" value="ECO:0007669"/>
    <property type="project" value="InterPro"/>
</dbReference>
<reference evidence="8" key="1">
    <citation type="submission" date="2015-12" db="EMBL/GenBank/DDBJ databases">
        <authorList>
            <person name="Shamseldin A."/>
            <person name="Moawad H."/>
            <person name="Abd El-Rahim W.M."/>
            <person name="Sadowsky M.J."/>
        </authorList>
    </citation>
    <scope>NUCLEOTIDE SEQUENCE [LARGE SCALE GENOMIC DNA]</scope>
    <source>
        <strain evidence="8">JAM AC0309</strain>
    </source>
</reference>
<sequence length="179" mass="19336">MSCAPRADAGLHNGVVPPESDPFVAVYTQHLGAVSAYLARRVDRDAVDDLAADVFAIAWRKRDRVAAGEELPWLYRIASYVVANHRRQLASRTSVLARLTAQDSAPSAEDMVVADRALAEAWRALSARDREVLALGVVEGLSPEEVGTALGVTANAASIRLHRARTRLAELLQKNSDPS</sequence>
<dbReference type="EMBL" id="AP017315">
    <property type="protein sequence ID" value="BAU32935.1"/>
    <property type="molecule type" value="Genomic_DNA"/>
</dbReference>
<name>A0A0U4WZ44_9MICO</name>
<gene>
    <name evidence="7" type="ORF">MalAC0309_2092</name>
</gene>
<dbReference type="KEGG" id="malk:MalAC0309_2092"/>
<comment type="similarity">
    <text evidence="1">Belongs to the sigma-70 factor family. ECF subfamily.</text>
</comment>
<keyword evidence="3" id="KW-0731">Sigma factor</keyword>
<evidence type="ECO:0000313" key="7">
    <source>
        <dbReference type="EMBL" id="BAU32935.1"/>
    </source>
</evidence>
<feature type="domain" description="RNA polymerase sigma-70 region 2" evidence="5">
    <location>
        <begin position="27"/>
        <end position="90"/>
    </location>
</feature>
<organism evidence="7 8">
    <name type="scientific">Microcella alkaliphila</name>
    <dbReference type="NCBI Taxonomy" id="279828"/>
    <lineage>
        <taxon>Bacteria</taxon>
        <taxon>Bacillati</taxon>
        <taxon>Actinomycetota</taxon>
        <taxon>Actinomycetes</taxon>
        <taxon>Micrococcales</taxon>
        <taxon>Microbacteriaceae</taxon>
        <taxon>Microcella</taxon>
    </lineage>
</organism>
<evidence type="ECO:0000259" key="6">
    <source>
        <dbReference type="Pfam" id="PF08281"/>
    </source>
</evidence>
<evidence type="ECO:0000256" key="2">
    <source>
        <dbReference type="ARBA" id="ARBA00023015"/>
    </source>
</evidence>
<dbReference type="Pfam" id="PF04542">
    <property type="entry name" value="Sigma70_r2"/>
    <property type="match status" value="1"/>
</dbReference>
<evidence type="ECO:0008006" key="9">
    <source>
        <dbReference type="Google" id="ProtNLM"/>
    </source>
</evidence>
<dbReference type="InterPro" id="IPR013324">
    <property type="entry name" value="RNA_pol_sigma_r3/r4-like"/>
</dbReference>
<proteinExistence type="inferred from homology"/>
<dbReference type="PANTHER" id="PTHR43133:SF25">
    <property type="entry name" value="RNA POLYMERASE SIGMA FACTOR RFAY-RELATED"/>
    <property type="match status" value="1"/>
</dbReference>
<evidence type="ECO:0000256" key="3">
    <source>
        <dbReference type="ARBA" id="ARBA00023082"/>
    </source>
</evidence>
<dbReference type="CDD" id="cd06171">
    <property type="entry name" value="Sigma70_r4"/>
    <property type="match status" value="1"/>
</dbReference>
<feature type="domain" description="RNA polymerase sigma factor 70 region 4 type 2" evidence="6">
    <location>
        <begin position="116"/>
        <end position="168"/>
    </location>
</feature>
<dbReference type="Gene3D" id="1.10.10.10">
    <property type="entry name" value="Winged helix-like DNA-binding domain superfamily/Winged helix DNA-binding domain"/>
    <property type="match status" value="1"/>
</dbReference>
<evidence type="ECO:0000313" key="8">
    <source>
        <dbReference type="Proteomes" id="UP000218965"/>
    </source>
</evidence>
<reference evidence="7 8" key="2">
    <citation type="submission" date="2016-01" db="EMBL/GenBank/DDBJ databases">
        <title>Microcella alkaliphila JAM AC0309 whole genome shotgun sequence.</title>
        <authorList>
            <person name="Kurata A."/>
            <person name="Hirose Y."/>
            <person name="Kishimoto N."/>
            <person name="Kobayashi T."/>
        </authorList>
    </citation>
    <scope>NUCLEOTIDE SEQUENCE [LARGE SCALE GENOMIC DNA]</scope>
    <source>
        <strain evidence="7 8">JAM AC0309</strain>
    </source>
</reference>
<dbReference type="InterPro" id="IPR036388">
    <property type="entry name" value="WH-like_DNA-bd_sf"/>
</dbReference>
<dbReference type="AlphaFoldDB" id="A0A0U4WZ44"/>
<dbReference type="InterPro" id="IPR013325">
    <property type="entry name" value="RNA_pol_sigma_r2"/>
</dbReference>
<dbReference type="InterPro" id="IPR013249">
    <property type="entry name" value="RNA_pol_sigma70_r4_t2"/>
</dbReference>
<dbReference type="GO" id="GO:0016987">
    <property type="term" value="F:sigma factor activity"/>
    <property type="evidence" value="ECO:0007669"/>
    <property type="project" value="UniProtKB-KW"/>
</dbReference>
<dbReference type="Pfam" id="PF08281">
    <property type="entry name" value="Sigma70_r4_2"/>
    <property type="match status" value="1"/>
</dbReference>
<keyword evidence="2" id="KW-0805">Transcription regulation</keyword>
<dbReference type="GO" id="GO:0006352">
    <property type="term" value="P:DNA-templated transcription initiation"/>
    <property type="evidence" value="ECO:0007669"/>
    <property type="project" value="InterPro"/>
</dbReference>
<dbReference type="Proteomes" id="UP000218965">
    <property type="component" value="Chromosome"/>
</dbReference>
<keyword evidence="4" id="KW-0804">Transcription</keyword>
<evidence type="ECO:0000256" key="1">
    <source>
        <dbReference type="ARBA" id="ARBA00010641"/>
    </source>
</evidence>
<dbReference type="PANTHER" id="PTHR43133">
    <property type="entry name" value="RNA POLYMERASE ECF-TYPE SIGMA FACTO"/>
    <property type="match status" value="1"/>
</dbReference>
<dbReference type="SUPFAM" id="SSF88659">
    <property type="entry name" value="Sigma3 and sigma4 domains of RNA polymerase sigma factors"/>
    <property type="match status" value="1"/>
</dbReference>